<feature type="region of interest" description="Disordered" evidence="1">
    <location>
        <begin position="1"/>
        <end position="123"/>
    </location>
</feature>
<organism evidence="2 3">
    <name type="scientific">Riccia fluitans</name>
    <dbReference type="NCBI Taxonomy" id="41844"/>
    <lineage>
        <taxon>Eukaryota</taxon>
        <taxon>Viridiplantae</taxon>
        <taxon>Streptophyta</taxon>
        <taxon>Embryophyta</taxon>
        <taxon>Marchantiophyta</taxon>
        <taxon>Marchantiopsida</taxon>
        <taxon>Marchantiidae</taxon>
        <taxon>Marchantiales</taxon>
        <taxon>Ricciaceae</taxon>
        <taxon>Riccia</taxon>
    </lineage>
</organism>
<feature type="compositionally biased region" description="Basic and acidic residues" evidence="1">
    <location>
        <begin position="75"/>
        <end position="99"/>
    </location>
</feature>
<sequence length="123" mass="14285">MRTVTKRRKQHRSSQNVRAWNDEGGTRGRTHNGMYRETSDACEIITLRRKSEAERMQEQQSNTSRTIEAATPGIMEREPSWNENDKGEEHEGLDVDENMKRKKTTKATRTVNPTRPKGRESVK</sequence>
<keyword evidence="3" id="KW-1185">Reference proteome</keyword>
<dbReference type="EMBL" id="JBHFFA010000008">
    <property type="protein sequence ID" value="KAL2609911.1"/>
    <property type="molecule type" value="Genomic_DNA"/>
</dbReference>
<proteinExistence type="predicted"/>
<comment type="caution">
    <text evidence="2">The sequence shown here is derived from an EMBL/GenBank/DDBJ whole genome shotgun (WGS) entry which is preliminary data.</text>
</comment>
<evidence type="ECO:0000313" key="2">
    <source>
        <dbReference type="EMBL" id="KAL2609911.1"/>
    </source>
</evidence>
<feature type="compositionally biased region" description="Basic residues" evidence="1">
    <location>
        <begin position="1"/>
        <end position="12"/>
    </location>
</feature>
<name>A0ABD1XPT0_9MARC</name>
<dbReference type="Proteomes" id="UP001605036">
    <property type="component" value="Unassembled WGS sequence"/>
</dbReference>
<evidence type="ECO:0000313" key="3">
    <source>
        <dbReference type="Proteomes" id="UP001605036"/>
    </source>
</evidence>
<reference evidence="2 3" key="1">
    <citation type="submission" date="2024-09" db="EMBL/GenBank/DDBJ databases">
        <title>Chromosome-scale assembly of Riccia fluitans.</title>
        <authorList>
            <person name="Paukszto L."/>
            <person name="Sawicki J."/>
            <person name="Karawczyk K."/>
            <person name="Piernik-Szablinska J."/>
            <person name="Szczecinska M."/>
            <person name="Mazdziarz M."/>
        </authorList>
    </citation>
    <scope>NUCLEOTIDE SEQUENCE [LARGE SCALE GENOMIC DNA]</scope>
    <source>
        <strain evidence="2">Rf_01</strain>
        <tissue evidence="2">Aerial parts of the thallus</tissue>
    </source>
</reference>
<accession>A0ABD1XPT0</accession>
<dbReference type="AlphaFoldDB" id="A0ABD1XPT0"/>
<evidence type="ECO:0000256" key="1">
    <source>
        <dbReference type="SAM" id="MobiDB-lite"/>
    </source>
</evidence>
<protein>
    <submittedName>
        <fullName evidence="2">Uncharacterized protein</fullName>
    </submittedName>
</protein>
<gene>
    <name evidence="2" type="ORF">R1flu_028484</name>
</gene>